<dbReference type="AlphaFoldDB" id="A0A835LIS8"/>
<reference evidence="6 7" key="1">
    <citation type="submission" date="2020-10" db="EMBL/GenBank/DDBJ databases">
        <title>The Coptis chinensis genome and diversification of protoberbering-type alkaloids.</title>
        <authorList>
            <person name="Wang B."/>
            <person name="Shu S."/>
            <person name="Song C."/>
            <person name="Liu Y."/>
        </authorList>
    </citation>
    <scope>NUCLEOTIDE SEQUENCE [LARGE SCALE GENOMIC DNA]</scope>
    <source>
        <strain evidence="6">HL-2020</strain>
        <tissue evidence="6">Leaf</tissue>
    </source>
</reference>
<dbReference type="Pfam" id="PF09785">
    <property type="entry name" value="Prp31_C"/>
    <property type="match status" value="1"/>
</dbReference>
<evidence type="ECO:0000313" key="6">
    <source>
        <dbReference type="EMBL" id="KAF9596365.1"/>
    </source>
</evidence>
<comment type="subcellular location">
    <subcellularLocation>
        <location evidence="1">Nucleus</location>
    </subcellularLocation>
</comment>
<dbReference type="InterPro" id="IPR042239">
    <property type="entry name" value="Nop_C"/>
</dbReference>
<dbReference type="Pfam" id="PF01798">
    <property type="entry name" value="Nop"/>
    <property type="match status" value="1"/>
</dbReference>
<dbReference type="InterPro" id="IPR019175">
    <property type="entry name" value="Prp31_C"/>
</dbReference>
<dbReference type="Gene3D" id="1.10.246.90">
    <property type="entry name" value="Nop domain"/>
    <property type="match status" value="1"/>
</dbReference>
<dbReference type="PANTHER" id="PTHR13904">
    <property type="entry name" value="PRE-MRNA SPLICING FACTOR PRP31"/>
    <property type="match status" value="1"/>
</dbReference>
<evidence type="ECO:0000256" key="1">
    <source>
        <dbReference type="ARBA" id="ARBA00004123"/>
    </source>
</evidence>
<evidence type="ECO:0000256" key="3">
    <source>
        <dbReference type="ARBA" id="ARBA00023274"/>
    </source>
</evidence>
<gene>
    <name evidence="6" type="ORF">IFM89_009713</name>
</gene>
<feature type="signal peptide" evidence="4">
    <location>
        <begin position="1"/>
        <end position="16"/>
    </location>
</feature>
<accession>A0A835LIS8</accession>
<dbReference type="GO" id="GO:0000244">
    <property type="term" value="P:spliceosomal tri-snRNP complex assembly"/>
    <property type="evidence" value="ECO:0007669"/>
    <property type="project" value="InterPro"/>
</dbReference>
<dbReference type="SUPFAM" id="SSF89124">
    <property type="entry name" value="Nop domain"/>
    <property type="match status" value="1"/>
</dbReference>
<evidence type="ECO:0000313" key="7">
    <source>
        <dbReference type="Proteomes" id="UP000631114"/>
    </source>
</evidence>
<keyword evidence="3" id="KW-0687">Ribonucleoprotein</keyword>
<dbReference type="PROSITE" id="PS51358">
    <property type="entry name" value="NOP"/>
    <property type="match status" value="1"/>
</dbReference>
<dbReference type="OrthoDB" id="4771285at2759"/>
<evidence type="ECO:0000256" key="2">
    <source>
        <dbReference type="ARBA" id="ARBA00023242"/>
    </source>
</evidence>
<evidence type="ECO:0000259" key="5">
    <source>
        <dbReference type="PROSITE" id="PS51358"/>
    </source>
</evidence>
<dbReference type="Gene3D" id="1.10.287.4070">
    <property type="match status" value="1"/>
</dbReference>
<dbReference type="GO" id="GO:0005687">
    <property type="term" value="C:U4 snRNP"/>
    <property type="evidence" value="ECO:0007669"/>
    <property type="project" value="TreeGrafter"/>
</dbReference>
<evidence type="ECO:0000256" key="4">
    <source>
        <dbReference type="SAM" id="SignalP"/>
    </source>
</evidence>
<dbReference type="PANTHER" id="PTHR13904:SF0">
    <property type="entry name" value="U4_U6 SMALL NUCLEAR RIBONUCLEOPROTEIN PRP31"/>
    <property type="match status" value="1"/>
</dbReference>
<dbReference type="GO" id="GO:0046540">
    <property type="term" value="C:U4/U6 x U5 tri-snRNP complex"/>
    <property type="evidence" value="ECO:0007669"/>
    <property type="project" value="InterPro"/>
</dbReference>
<sequence length="293" mass="32494">MRLLLSTILSWATTDCNFPSSNLWTSTFNNYYGCFVQRSTTSGNLLPKENLKKTLDACDRALALDLAKKKVLDFVESRMSYNFPNLSTIIGSVVAAKLMGTAGGLSAFAKILACNVQLLGVKKKTLAGFSIASSHMHVGFLEQKEIFHSKPPLRMCACRLLAVKSTLATRVNSIRGEPMGRNGRTLRDAILKKNSEPKQRRGGRSLRKMKERYVVTNMRMLANMMQFGIPEESSLNDGLREGYGMLDQAVSGKLQVSIGQGRLAEKVANKFKEQCLTYCMFVCASTTRLSQHL</sequence>
<dbReference type="InterPro" id="IPR036070">
    <property type="entry name" value="Nop_dom_sf"/>
</dbReference>
<protein>
    <recommendedName>
        <fullName evidence="5">Nop domain-containing protein</fullName>
    </recommendedName>
</protein>
<dbReference type="InterPro" id="IPR002687">
    <property type="entry name" value="Nop_dom"/>
</dbReference>
<comment type="caution">
    <text evidence="6">The sequence shown here is derived from an EMBL/GenBank/DDBJ whole genome shotgun (WGS) entry which is preliminary data.</text>
</comment>
<feature type="domain" description="Nop" evidence="5">
    <location>
        <begin position="82"/>
        <end position="199"/>
    </location>
</feature>
<keyword evidence="7" id="KW-1185">Reference proteome</keyword>
<proteinExistence type="predicted"/>
<organism evidence="6 7">
    <name type="scientific">Coptis chinensis</name>
    <dbReference type="NCBI Taxonomy" id="261450"/>
    <lineage>
        <taxon>Eukaryota</taxon>
        <taxon>Viridiplantae</taxon>
        <taxon>Streptophyta</taxon>
        <taxon>Embryophyta</taxon>
        <taxon>Tracheophyta</taxon>
        <taxon>Spermatophyta</taxon>
        <taxon>Magnoliopsida</taxon>
        <taxon>Ranunculales</taxon>
        <taxon>Ranunculaceae</taxon>
        <taxon>Coptidoideae</taxon>
        <taxon>Coptis</taxon>
    </lineage>
</organism>
<feature type="chain" id="PRO_5032522699" description="Nop domain-containing protein" evidence="4">
    <location>
        <begin position="17"/>
        <end position="293"/>
    </location>
</feature>
<name>A0A835LIS8_9MAGN</name>
<dbReference type="Proteomes" id="UP000631114">
    <property type="component" value="Unassembled WGS sequence"/>
</dbReference>
<keyword evidence="2" id="KW-0539">Nucleus</keyword>
<dbReference type="EMBL" id="JADFTS010000007">
    <property type="protein sequence ID" value="KAF9596365.1"/>
    <property type="molecule type" value="Genomic_DNA"/>
</dbReference>
<keyword evidence="4" id="KW-0732">Signal</keyword>
<dbReference type="InterPro" id="IPR027105">
    <property type="entry name" value="Prp31"/>
</dbReference>
<dbReference type="GO" id="GO:0071011">
    <property type="term" value="C:precatalytic spliceosome"/>
    <property type="evidence" value="ECO:0007669"/>
    <property type="project" value="TreeGrafter"/>
</dbReference>